<reference evidence="1" key="1">
    <citation type="submission" date="2014-11" db="EMBL/GenBank/DDBJ databases">
        <authorList>
            <person name="Amaro Gonzalez C."/>
        </authorList>
    </citation>
    <scope>NUCLEOTIDE SEQUENCE</scope>
</reference>
<protein>
    <submittedName>
        <fullName evidence="1">Uncharacterized protein</fullName>
    </submittedName>
</protein>
<evidence type="ECO:0000313" key="1">
    <source>
        <dbReference type="EMBL" id="JAH22330.1"/>
    </source>
</evidence>
<dbReference type="EMBL" id="GBXM01086247">
    <property type="protein sequence ID" value="JAH22330.1"/>
    <property type="molecule type" value="Transcribed_RNA"/>
</dbReference>
<reference evidence="1" key="2">
    <citation type="journal article" date="2015" name="Fish Shellfish Immunol.">
        <title>Early steps in the European eel (Anguilla anguilla)-Vibrio vulnificus interaction in the gills: Role of the RtxA13 toxin.</title>
        <authorList>
            <person name="Callol A."/>
            <person name="Pajuelo D."/>
            <person name="Ebbesson L."/>
            <person name="Teles M."/>
            <person name="MacKenzie S."/>
            <person name="Amaro C."/>
        </authorList>
    </citation>
    <scope>NUCLEOTIDE SEQUENCE</scope>
</reference>
<organism evidence="1">
    <name type="scientific">Anguilla anguilla</name>
    <name type="common">European freshwater eel</name>
    <name type="synonym">Muraena anguilla</name>
    <dbReference type="NCBI Taxonomy" id="7936"/>
    <lineage>
        <taxon>Eukaryota</taxon>
        <taxon>Metazoa</taxon>
        <taxon>Chordata</taxon>
        <taxon>Craniata</taxon>
        <taxon>Vertebrata</taxon>
        <taxon>Euteleostomi</taxon>
        <taxon>Actinopterygii</taxon>
        <taxon>Neopterygii</taxon>
        <taxon>Teleostei</taxon>
        <taxon>Anguilliformes</taxon>
        <taxon>Anguillidae</taxon>
        <taxon>Anguilla</taxon>
    </lineage>
</organism>
<name>A0A0E9R1J7_ANGAN</name>
<sequence>MYNGMKAFRVVLCLIAPPLTNHLDISHTKRRTWIAYSRWKVNLLGYLRE</sequence>
<dbReference type="AlphaFoldDB" id="A0A0E9R1J7"/>
<accession>A0A0E9R1J7</accession>
<proteinExistence type="predicted"/>